<name>A0A1Q3DBJ6_CEPFO</name>
<dbReference type="Proteomes" id="UP000187406">
    <property type="component" value="Unassembled WGS sequence"/>
</dbReference>
<keyword evidence="1" id="KW-0472">Membrane</keyword>
<evidence type="ECO:0000259" key="2">
    <source>
        <dbReference type="Pfam" id="PF08370"/>
    </source>
</evidence>
<keyword evidence="1" id="KW-0812">Transmembrane</keyword>
<keyword evidence="1" id="KW-1133">Transmembrane helix</keyword>
<dbReference type="PANTHER" id="PTHR48040">
    <property type="entry name" value="PLEIOTROPIC DRUG RESISTANCE PROTEIN 1-LIKE ISOFORM X1"/>
    <property type="match status" value="1"/>
</dbReference>
<dbReference type="InterPro" id="IPR013581">
    <property type="entry name" value="PDR_assoc"/>
</dbReference>
<dbReference type="InParanoid" id="A0A1Q3DBJ6"/>
<evidence type="ECO:0000313" key="3">
    <source>
        <dbReference type="EMBL" id="GAV89906.1"/>
    </source>
</evidence>
<sequence length="94" mass="10963">WVWAFWLSPLAYGQCAISVNEFTATRWMEVCSEIQSFGYNILHSHSLPDGEYWYWLGVGILLLYALLFNYLVTVALSYLNRKLKNEKVLSLSIH</sequence>
<protein>
    <submittedName>
        <fullName evidence="3">PDR_assoc domain-containing protein</fullName>
    </submittedName>
</protein>
<dbReference type="EMBL" id="BDDD01005830">
    <property type="protein sequence ID" value="GAV89906.1"/>
    <property type="molecule type" value="Genomic_DNA"/>
</dbReference>
<dbReference type="AlphaFoldDB" id="A0A1Q3DBJ6"/>
<feature type="non-terminal residue" evidence="3">
    <location>
        <position position="1"/>
    </location>
</feature>
<comment type="caution">
    <text evidence="3">The sequence shown here is derived from an EMBL/GenBank/DDBJ whole genome shotgun (WGS) entry which is preliminary data.</text>
</comment>
<dbReference type="Pfam" id="PF08370">
    <property type="entry name" value="PDR_assoc"/>
    <property type="match status" value="1"/>
</dbReference>
<organism evidence="3 4">
    <name type="scientific">Cephalotus follicularis</name>
    <name type="common">Albany pitcher plant</name>
    <dbReference type="NCBI Taxonomy" id="3775"/>
    <lineage>
        <taxon>Eukaryota</taxon>
        <taxon>Viridiplantae</taxon>
        <taxon>Streptophyta</taxon>
        <taxon>Embryophyta</taxon>
        <taxon>Tracheophyta</taxon>
        <taxon>Spermatophyta</taxon>
        <taxon>Magnoliopsida</taxon>
        <taxon>eudicotyledons</taxon>
        <taxon>Gunneridae</taxon>
        <taxon>Pentapetalae</taxon>
        <taxon>rosids</taxon>
        <taxon>fabids</taxon>
        <taxon>Oxalidales</taxon>
        <taxon>Cephalotaceae</taxon>
        <taxon>Cephalotus</taxon>
    </lineage>
</organism>
<dbReference type="PANTHER" id="PTHR48040:SF13">
    <property type="entry name" value="ABC TRANSPORTER G FAMILY MEMBER 31"/>
    <property type="match status" value="1"/>
</dbReference>
<feature type="transmembrane region" description="Helical" evidence="1">
    <location>
        <begin position="52"/>
        <end position="79"/>
    </location>
</feature>
<dbReference type="STRING" id="3775.A0A1Q3DBJ6"/>
<keyword evidence="4" id="KW-1185">Reference proteome</keyword>
<proteinExistence type="predicted"/>
<accession>A0A1Q3DBJ6</accession>
<dbReference type="OrthoDB" id="1736591at2759"/>
<evidence type="ECO:0000256" key="1">
    <source>
        <dbReference type="SAM" id="Phobius"/>
    </source>
</evidence>
<reference evidence="4" key="1">
    <citation type="submission" date="2016-04" db="EMBL/GenBank/DDBJ databases">
        <title>Cephalotus genome sequencing.</title>
        <authorList>
            <person name="Fukushima K."/>
            <person name="Hasebe M."/>
            <person name="Fang X."/>
        </authorList>
    </citation>
    <scope>NUCLEOTIDE SEQUENCE [LARGE SCALE GENOMIC DNA]</scope>
    <source>
        <strain evidence="4">cv. St1</strain>
    </source>
</reference>
<evidence type="ECO:0000313" key="4">
    <source>
        <dbReference type="Proteomes" id="UP000187406"/>
    </source>
</evidence>
<feature type="domain" description="Plant PDR ABC transporter associated" evidence="2">
    <location>
        <begin position="27"/>
        <end position="86"/>
    </location>
</feature>
<gene>
    <name evidence="3" type="ORF">CFOL_v3_33318</name>
</gene>